<dbReference type="InterPro" id="IPR007219">
    <property type="entry name" value="XnlR_reg_dom"/>
</dbReference>
<feature type="domain" description="Xylanolytic transcriptional activator regulatory" evidence="3">
    <location>
        <begin position="99"/>
        <end position="259"/>
    </location>
</feature>
<keyword evidence="1" id="KW-0539">Nucleus</keyword>
<evidence type="ECO:0000256" key="2">
    <source>
        <dbReference type="SAM" id="MobiDB-lite"/>
    </source>
</evidence>
<protein>
    <recommendedName>
        <fullName evidence="3">Xylanolytic transcriptional activator regulatory domain-containing protein</fullName>
    </recommendedName>
</protein>
<dbReference type="PANTHER" id="PTHR46910">
    <property type="entry name" value="TRANSCRIPTION FACTOR PDR1"/>
    <property type="match status" value="1"/>
</dbReference>
<comment type="caution">
    <text evidence="4">The sequence shown here is derived from an EMBL/GenBank/DDBJ whole genome shotgun (WGS) entry which is preliminary data.</text>
</comment>
<sequence length="641" mass="71136">MQMHRPTRNAAARASAHERGAAFQALRAIFAALANCRHVALAKAQGNAASPRSPDAQPSAAAAPAPKVVVPMTIPYLNINISLDEFCPPQAFAAVMVDFFDEIYPVMPLVHRPTYENALKNRLYDNDPEFLQLCVAMAAFTVTTFPQRLPSYGWGGPELTVAHIVELASVIVRLNRGIDKRRTMVEDPTVAAVVSRMGLSYSCHHSGEFNNGWSHANEAVLMFRELGLYRAEAYTKLTRAGAVISRRMFWVLYMMQMYSYTSAPEPLTVLHFDSTKTDWDALRTNDMDYVGVEPDIDDKDENIDEATDVDRSKPPEPGTYSRRHRHKHTLIMAGFNAIIAMHVCVSEMLVDRLPRVPPFAPASSYARSTSTSLPSFSALSTFSTPSPIPDQHFVTSPQYPGPVHHPPRLPSISLSVRSPATTTTAAAAAPSPLSSVTTTLQMIETGITRIRHVLEGLPPEFRFPHPLDMPSDDPKNPSPPDPYRAIRANVHLTGIFLQSLVIESYVAKMLHSRHAPRTWTASGLGEDSPAASEDTNDAFEAHLRWNDRFEIWKLREGIAKQLQHLMQSFPMSCFEITGVAMTVKIRRVAATLLEHSDPTAPPDEAGEAERRRKGYLDYFVRVLTELDHSPTASFGFVKSRS</sequence>
<feature type="region of interest" description="Disordered" evidence="2">
    <location>
        <begin position="293"/>
        <end position="322"/>
    </location>
</feature>
<accession>A0ABR3YS83</accession>
<proteinExistence type="predicted"/>
<organism evidence="4 5">
    <name type="scientific">Sporothrix stenoceras</name>
    <dbReference type="NCBI Taxonomy" id="5173"/>
    <lineage>
        <taxon>Eukaryota</taxon>
        <taxon>Fungi</taxon>
        <taxon>Dikarya</taxon>
        <taxon>Ascomycota</taxon>
        <taxon>Pezizomycotina</taxon>
        <taxon>Sordariomycetes</taxon>
        <taxon>Sordariomycetidae</taxon>
        <taxon>Ophiostomatales</taxon>
        <taxon>Ophiostomataceae</taxon>
        <taxon>Sporothrix</taxon>
    </lineage>
</organism>
<keyword evidence="5" id="KW-1185">Reference proteome</keyword>
<dbReference type="PANTHER" id="PTHR46910:SF40">
    <property type="entry name" value="ZN(II)2CYS6 TRANSCRIPTION FACTOR (EUROFUNG)"/>
    <property type="match status" value="1"/>
</dbReference>
<dbReference type="InterPro" id="IPR050987">
    <property type="entry name" value="AtrR-like"/>
</dbReference>
<evidence type="ECO:0000313" key="4">
    <source>
        <dbReference type="EMBL" id="KAL1890209.1"/>
    </source>
</evidence>
<feature type="compositionally biased region" description="Acidic residues" evidence="2">
    <location>
        <begin position="294"/>
        <end position="307"/>
    </location>
</feature>
<evidence type="ECO:0000259" key="3">
    <source>
        <dbReference type="Pfam" id="PF04082"/>
    </source>
</evidence>
<dbReference type="Proteomes" id="UP001583186">
    <property type="component" value="Unassembled WGS sequence"/>
</dbReference>
<dbReference type="Pfam" id="PF04082">
    <property type="entry name" value="Fungal_trans"/>
    <property type="match status" value="1"/>
</dbReference>
<evidence type="ECO:0000313" key="5">
    <source>
        <dbReference type="Proteomes" id="UP001583186"/>
    </source>
</evidence>
<reference evidence="4 5" key="1">
    <citation type="journal article" date="2024" name="IMA Fungus">
        <title>IMA Genome - F19 : A genome assembly and annotation guide to empower mycologists, including annotated draft genome sequences of Ceratocystis pirilliformis, Diaporthe australafricana, Fusarium ophioides, Paecilomyces lecythidis, and Sporothrix stenoceras.</title>
        <authorList>
            <person name="Aylward J."/>
            <person name="Wilson A.M."/>
            <person name="Visagie C.M."/>
            <person name="Spraker J."/>
            <person name="Barnes I."/>
            <person name="Buitendag C."/>
            <person name="Ceriani C."/>
            <person name="Del Mar Angel L."/>
            <person name="du Plessis D."/>
            <person name="Fuchs T."/>
            <person name="Gasser K."/>
            <person name="Kramer D."/>
            <person name="Li W."/>
            <person name="Munsamy K."/>
            <person name="Piso A."/>
            <person name="Price J.L."/>
            <person name="Sonnekus B."/>
            <person name="Thomas C."/>
            <person name="van der Nest A."/>
            <person name="van Dijk A."/>
            <person name="van Heerden A."/>
            <person name="van Vuuren N."/>
            <person name="Yilmaz N."/>
            <person name="Duong T.A."/>
            <person name="van der Merwe N.A."/>
            <person name="Wingfield M.J."/>
            <person name="Wingfield B.D."/>
        </authorList>
    </citation>
    <scope>NUCLEOTIDE SEQUENCE [LARGE SCALE GENOMIC DNA]</scope>
    <source>
        <strain evidence="4 5">CMW 5346</strain>
    </source>
</reference>
<dbReference type="CDD" id="cd12148">
    <property type="entry name" value="fungal_TF_MHR"/>
    <property type="match status" value="1"/>
</dbReference>
<dbReference type="EMBL" id="JAWCUI010000064">
    <property type="protein sequence ID" value="KAL1890209.1"/>
    <property type="molecule type" value="Genomic_DNA"/>
</dbReference>
<feature type="region of interest" description="Disordered" evidence="2">
    <location>
        <begin position="461"/>
        <end position="482"/>
    </location>
</feature>
<evidence type="ECO:0000256" key="1">
    <source>
        <dbReference type="ARBA" id="ARBA00023242"/>
    </source>
</evidence>
<gene>
    <name evidence="4" type="ORF">Sste5346_008363</name>
</gene>
<name>A0ABR3YS83_9PEZI</name>